<reference evidence="3" key="1">
    <citation type="submission" date="2015-06" db="EMBL/GenBank/DDBJ databases">
        <title>Expansion of signal transduction pathways in fungi by whole-genome duplication.</title>
        <authorList>
            <consortium name="DOE Joint Genome Institute"/>
            <person name="Corrochano L.M."/>
            <person name="Kuo A."/>
            <person name="Marcet-Houben M."/>
            <person name="Polaino S."/>
            <person name="Salamov A."/>
            <person name="Villalobos J.M."/>
            <person name="Alvarez M.I."/>
            <person name="Avalos J."/>
            <person name="Benito E.P."/>
            <person name="Benoit I."/>
            <person name="Burger G."/>
            <person name="Camino L.P."/>
            <person name="Canovas D."/>
            <person name="Cerda-Olmedo E."/>
            <person name="Cheng J.-F."/>
            <person name="Dominguez A."/>
            <person name="Elias M."/>
            <person name="Eslava A.P."/>
            <person name="Glaser F."/>
            <person name="Grimwood J."/>
            <person name="Gutierrez G."/>
            <person name="Heitman J."/>
            <person name="Henrissat B."/>
            <person name="Iturriaga E.A."/>
            <person name="Lang B.F."/>
            <person name="Lavin J.L."/>
            <person name="Lee S."/>
            <person name="Li W."/>
            <person name="Lindquist E."/>
            <person name="Lopez-Garcia S."/>
            <person name="Luque E.M."/>
            <person name="Marcos A.T."/>
            <person name="Martin J."/>
            <person name="McCluskey K."/>
            <person name="Medina H.R."/>
            <person name="Miralles-Duran A."/>
            <person name="Miyazaki A."/>
            <person name="Munoz-Torres E."/>
            <person name="Oguiza J.A."/>
            <person name="Ohm R."/>
            <person name="Olmedo M."/>
            <person name="Orejas M."/>
            <person name="Ortiz-Castellanos L."/>
            <person name="Pisabarro A.G."/>
            <person name="Rodriguez-Romero J."/>
            <person name="Ruiz-Herrera J."/>
            <person name="Ruiz-Vazquez R."/>
            <person name="Sanz C."/>
            <person name="Schackwitz W."/>
            <person name="Schmutz J."/>
            <person name="Shahriari M."/>
            <person name="Shelest E."/>
            <person name="Silva-Franco F."/>
            <person name="Soanes D."/>
            <person name="Syed K."/>
            <person name="Tagua V.G."/>
            <person name="Talbot N.J."/>
            <person name="Thon M."/>
            <person name="De vries R.P."/>
            <person name="Wiebenga A."/>
            <person name="Yadav J.S."/>
            <person name="Braun E.L."/>
            <person name="Baker S."/>
            <person name="Garre V."/>
            <person name="Horwitz B."/>
            <person name="Torres-Martinez S."/>
            <person name="Idnurm A."/>
            <person name="Herrera-Estrella A."/>
            <person name="Gabaldon T."/>
            <person name="Grigoriev I.V."/>
        </authorList>
    </citation>
    <scope>NUCLEOTIDE SEQUENCE [LARGE SCALE GENOMIC DNA]</scope>
    <source>
        <strain evidence="3">NRRL 1555(-)</strain>
    </source>
</reference>
<dbReference type="RefSeq" id="XP_018284690.1">
    <property type="nucleotide sequence ID" value="XM_018442560.1"/>
</dbReference>
<dbReference type="VEuPathDB" id="FungiDB:PHYBLDRAFT_71919"/>
<keyword evidence="1" id="KW-1133">Transmembrane helix</keyword>
<dbReference type="AlphaFoldDB" id="A0A167JT39"/>
<sequence>MPCHCFIIMGTLFPPIFLFIKACVKYRTNSAYYGTKTLTEKIREKTKLSEDDGFDYEGGGKMNQTDFEEKGWVFKLQDSITYEFTSVYFIIQEFYQNNNSLLKSKRSIER</sequence>
<dbReference type="InParanoid" id="A0A167JT39"/>
<proteinExistence type="predicted"/>
<evidence type="ECO:0000313" key="2">
    <source>
        <dbReference type="EMBL" id="OAD66650.1"/>
    </source>
</evidence>
<name>A0A167JT39_PHYB8</name>
<feature type="transmembrane region" description="Helical" evidence="1">
    <location>
        <begin position="6"/>
        <end position="24"/>
    </location>
</feature>
<organism evidence="2 3">
    <name type="scientific">Phycomyces blakesleeanus (strain ATCC 8743b / DSM 1359 / FGSC 10004 / NBRC 33097 / NRRL 1555)</name>
    <dbReference type="NCBI Taxonomy" id="763407"/>
    <lineage>
        <taxon>Eukaryota</taxon>
        <taxon>Fungi</taxon>
        <taxon>Fungi incertae sedis</taxon>
        <taxon>Mucoromycota</taxon>
        <taxon>Mucoromycotina</taxon>
        <taxon>Mucoromycetes</taxon>
        <taxon>Mucorales</taxon>
        <taxon>Phycomycetaceae</taxon>
        <taxon>Phycomyces</taxon>
    </lineage>
</organism>
<gene>
    <name evidence="2" type="ORF">PHYBLDRAFT_71919</name>
</gene>
<dbReference type="Proteomes" id="UP000077315">
    <property type="component" value="Unassembled WGS sequence"/>
</dbReference>
<evidence type="ECO:0000256" key="1">
    <source>
        <dbReference type="SAM" id="Phobius"/>
    </source>
</evidence>
<dbReference type="EMBL" id="KV441001">
    <property type="protein sequence ID" value="OAD66650.1"/>
    <property type="molecule type" value="Genomic_DNA"/>
</dbReference>
<keyword evidence="1" id="KW-0472">Membrane</keyword>
<dbReference type="GeneID" id="29003466"/>
<protein>
    <submittedName>
        <fullName evidence="2">Uncharacterized protein</fullName>
    </submittedName>
</protein>
<keyword evidence="1" id="KW-0812">Transmembrane</keyword>
<accession>A0A167JT39</accession>
<keyword evidence="3" id="KW-1185">Reference proteome</keyword>
<evidence type="ECO:0000313" key="3">
    <source>
        <dbReference type="Proteomes" id="UP000077315"/>
    </source>
</evidence>